<accession>A0A929B4F6</accession>
<comment type="similarity">
    <text evidence="1">Belongs to the Gfo/Idh/MocA family.</text>
</comment>
<evidence type="ECO:0000313" key="6">
    <source>
        <dbReference type="EMBL" id="MBE9372992.1"/>
    </source>
</evidence>
<dbReference type="GO" id="GO:0016491">
    <property type="term" value="F:oxidoreductase activity"/>
    <property type="evidence" value="ECO:0007669"/>
    <property type="project" value="UniProtKB-KW"/>
</dbReference>
<dbReference type="GO" id="GO:0000166">
    <property type="term" value="F:nucleotide binding"/>
    <property type="evidence" value="ECO:0007669"/>
    <property type="project" value="InterPro"/>
</dbReference>
<keyword evidence="7" id="KW-1185">Reference proteome</keyword>
<evidence type="ECO:0000259" key="4">
    <source>
        <dbReference type="Pfam" id="PF01408"/>
    </source>
</evidence>
<dbReference type="EMBL" id="JADEYC010000002">
    <property type="protein sequence ID" value="MBE9372992.1"/>
    <property type="molecule type" value="Genomic_DNA"/>
</dbReference>
<evidence type="ECO:0000256" key="1">
    <source>
        <dbReference type="ARBA" id="ARBA00010928"/>
    </source>
</evidence>
<protein>
    <submittedName>
        <fullName evidence="6">Gfo/Idh/MocA family oxidoreductase</fullName>
    </submittedName>
</protein>
<evidence type="ECO:0000313" key="7">
    <source>
        <dbReference type="Proteomes" id="UP000598360"/>
    </source>
</evidence>
<feature type="domain" description="Gfo/Idh/MocA-like oxidoreductase C-terminal" evidence="5">
    <location>
        <begin position="142"/>
        <end position="349"/>
    </location>
</feature>
<gene>
    <name evidence="6" type="ORF">IQ251_00885</name>
</gene>
<feature type="compositionally biased region" description="Basic and acidic residues" evidence="3">
    <location>
        <begin position="266"/>
        <end position="276"/>
    </location>
</feature>
<dbReference type="PANTHER" id="PTHR43708:SF5">
    <property type="entry name" value="CONSERVED EXPRESSED OXIDOREDUCTASE (EUROFUNG)-RELATED"/>
    <property type="match status" value="1"/>
</dbReference>
<dbReference type="Gene3D" id="3.30.360.10">
    <property type="entry name" value="Dihydrodipicolinate Reductase, domain 2"/>
    <property type="match status" value="1"/>
</dbReference>
<proteinExistence type="inferred from homology"/>
<dbReference type="PANTHER" id="PTHR43708">
    <property type="entry name" value="CONSERVED EXPRESSED OXIDOREDUCTASE (EUROFUNG)"/>
    <property type="match status" value="1"/>
</dbReference>
<reference evidence="6" key="1">
    <citation type="submission" date="2020-10" db="EMBL/GenBank/DDBJ databases">
        <title>Diversity and distribution of actinomycetes associated with coral in the coast of Hainan.</title>
        <authorList>
            <person name="Li F."/>
        </authorList>
    </citation>
    <scope>NUCLEOTIDE SEQUENCE</scope>
    <source>
        <strain evidence="6">HNM0983</strain>
    </source>
</reference>
<dbReference type="InterPro" id="IPR051317">
    <property type="entry name" value="Gfo/Idh/MocA_oxidoreduct"/>
</dbReference>
<dbReference type="Proteomes" id="UP000598360">
    <property type="component" value="Unassembled WGS sequence"/>
</dbReference>
<dbReference type="AlphaFoldDB" id="A0A929B4F6"/>
<dbReference type="RefSeq" id="WP_193926448.1">
    <property type="nucleotide sequence ID" value="NZ_JADEYC010000002.1"/>
</dbReference>
<dbReference type="Pfam" id="PF01408">
    <property type="entry name" value="GFO_IDH_MocA"/>
    <property type="match status" value="1"/>
</dbReference>
<comment type="caution">
    <text evidence="6">The sequence shown here is derived from an EMBL/GenBank/DDBJ whole genome shotgun (WGS) entry which is preliminary data.</text>
</comment>
<evidence type="ECO:0000256" key="3">
    <source>
        <dbReference type="SAM" id="MobiDB-lite"/>
    </source>
</evidence>
<feature type="region of interest" description="Disordered" evidence="3">
    <location>
        <begin position="263"/>
        <end position="297"/>
    </location>
</feature>
<feature type="domain" description="Gfo/Idh/MocA-like oxidoreductase N-terminal" evidence="4">
    <location>
        <begin position="7"/>
        <end position="126"/>
    </location>
</feature>
<dbReference type="Gene3D" id="3.40.50.720">
    <property type="entry name" value="NAD(P)-binding Rossmann-like Domain"/>
    <property type="match status" value="1"/>
</dbReference>
<name>A0A929B4F6_9PSEU</name>
<evidence type="ECO:0000259" key="5">
    <source>
        <dbReference type="Pfam" id="PF02894"/>
    </source>
</evidence>
<organism evidence="6 7">
    <name type="scientific">Saccharopolyspora montiporae</name>
    <dbReference type="NCBI Taxonomy" id="2781240"/>
    <lineage>
        <taxon>Bacteria</taxon>
        <taxon>Bacillati</taxon>
        <taxon>Actinomycetota</taxon>
        <taxon>Actinomycetes</taxon>
        <taxon>Pseudonocardiales</taxon>
        <taxon>Pseudonocardiaceae</taxon>
        <taxon>Saccharopolyspora</taxon>
    </lineage>
</organism>
<dbReference type="SUPFAM" id="SSF51735">
    <property type="entry name" value="NAD(P)-binding Rossmann-fold domains"/>
    <property type="match status" value="1"/>
</dbReference>
<dbReference type="SUPFAM" id="SSF55347">
    <property type="entry name" value="Glyceraldehyde-3-phosphate dehydrogenase-like, C-terminal domain"/>
    <property type="match status" value="1"/>
</dbReference>
<keyword evidence="2" id="KW-0560">Oxidoreductase</keyword>
<dbReference type="Pfam" id="PF02894">
    <property type="entry name" value="GFO_IDH_MocA_C"/>
    <property type="match status" value="1"/>
</dbReference>
<evidence type="ECO:0000256" key="2">
    <source>
        <dbReference type="ARBA" id="ARBA00023002"/>
    </source>
</evidence>
<dbReference type="InterPro" id="IPR036291">
    <property type="entry name" value="NAD(P)-bd_dom_sf"/>
</dbReference>
<dbReference type="InterPro" id="IPR004104">
    <property type="entry name" value="Gfo/Idh/MocA-like_OxRdtase_C"/>
</dbReference>
<sequence length="354" mass="37884">MDPAAPLNVGLVGYGVGGAFFHAPLIAAHPDLDLRAVVTANPQRREQAAAEHPGTALVDDLDALLTRADDLDLVVVTSPNRLHAAHARAALEAGLPVVVDKPLTTTAAEARSLAERAERAGLLLTAFHNRRWDGDFRTVRAVLDSGELGRVHRFESRFERWAPEIKQTWRDAGGAEDAAGLLYDLGSHLIDQALQLFGPVAAVYAETDARRPGARADDDTFLALTHRSGVRSHLWMSKVAARSGPRFRLLGSQAEFTKYGTDPQEAELRAGRRPVDRGSWGAEPEQQRGALGTGSATREIAGEPGDYSAFYDGVVAALRGAGPPPVDPQQAVDVLEIIGAAQRSAAEATVERLI</sequence>
<dbReference type="InterPro" id="IPR000683">
    <property type="entry name" value="Gfo/Idh/MocA-like_OxRdtase_N"/>
</dbReference>